<evidence type="ECO:0000313" key="2">
    <source>
        <dbReference type="EMBL" id="QMT41237.1"/>
    </source>
</evidence>
<dbReference type="RefSeq" id="WP_182122783.1">
    <property type="nucleotide sequence ID" value="NZ_CP059567.1"/>
</dbReference>
<dbReference type="InterPro" id="IPR011740">
    <property type="entry name" value="DUF2460"/>
</dbReference>
<feature type="domain" description="DUF2460" evidence="1">
    <location>
        <begin position="6"/>
        <end position="198"/>
    </location>
</feature>
<protein>
    <submittedName>
        <fullName evidence="2">DUF2460 domain-containing protein</fullName>
    </submittedName>
</protein>
<evidence type="ECO:0000313" key="3">
    <source>
        <dbReference type="Proteomes" id="UP000514752"/>
    </source>
</evidence>
<accession>A0A7D7NAG8</accession>
<sequence length="199" mass="22525">MGNAVFPKLPGLKWGVKKTPVWSTKIQKSASGRELRAAYYSYPLWKFSLSFEVLRTQTSVNELEQLAGFFNARRGSFESFLYEDPTDNQVADQLIGRVVQGQTKYQLVRAFGGFIEPVLAVKGNPEIKVNGRLMRKGADYALTDTGQVVFQTPLTAGHNITWSGGFYFRVRFLQDAADFENFIGHLWAARRIEFQSVKL</sequence>
<proteinExistence type="predicted"/>
<evidence type="ECO:0000259" key="1">
    <source>
        <dbReference type="Pfam" id="PF09343"/>
    </source>
</evidence>
<dbReference type="Proteomes" id="UP000514752">
    <property type="component" value="Chromosome"/>
</dbReference>
<gene>
    <name evidence="2" type="ORF">H3L94_04205</name>
</gene>
<dbReference type="AlphaFoldDB" id="A0A7D7NAG8"/>
<reference evidence="2 3" key="1">
    <citation type="submission" date="2020-07" db="EMBL/GenBank/DDBJ databases">
        <title>Genomic diversity of species in the Neisseriaceae family.</title>
        <authorList>
            <person name="Vincent A.T."/>
            <person name="Bernet E."/>
            <person name="Veyrier F.J."/>
        </authorList>
    </citation>
    <scope>NUCLEOTIDE SEQUENCE [LARGE SCALE GENOMIC DNA]</scope>
    <source>
        <strain evidence="2 3">DSM 22244</strain>
    </source>
</reference>
<dbReference type="Pfam" id="PF09343">
    <property type="entry name" value="DUF2460"/>
    <property type="match status" value="1"/>
</dbReference>
<dbReference type="KEGG" id="nsg:H3L94_04205"/>
<organism evidence="2 3">
    <name type="scientific">Neisseria shayeganii</name>
    <dbReference type="NCBI Taxonomy" id="607712"/>
    <lineage>
        <taxon>Bacteria</taxon>
        <taxon>Pseudomonadati</taxon>
        <taxon>Pseudomonadota</taxon>
        <taxon>Betaproteobacteria</taxon>
        <taxon>Neisseriales</taxon>
        <taxon>Neisseriaceae</taxon>
        <taxon>Neisseria</taxon>
    </lineage>
</organism>
<dbReference type="EMBL" id="CP059567">
    <property type="protein sequence ID" value="QMT41237.1"/>
    <property type="molecule type" value="Genomic_DNA"/>
</dbReference>
<name>A0A7D7NAG8_9NEIS</name>